<name>A0A4R5Q603_9PROT</name>
<feature type="transmembrane region" description="Helical" evidence="2">
    <location>
        <begin position="185"/>
        <end position="206"/>
    </location>
</feature>
<evidence type="ECO:0000313" key="4">
    <source>
        <dbReference type="Proteomes" id="UP000295096"/>
    </source>
</evidence>
<evidence type="ECO:0000313" key="3">
    <source>
        <dbReference type="EMBL" id="TDH57983.1"/>
    </source>
</evidence>
<dbReference type="OrthoDB" id="7374725at2"/>
<keyword evidence="2" id="KW-0472">Membrane</keyword>
<keyword evidence="4" id="KW-1185">Reference proteome</keyword>
<feature type="transmembrane region" description="Helical" evidence="2">
    <location>
        <begin position="286"/>
        <end position="305"/>
    </location>
</feature>
<evidence type="ECO:0000256" key="2">
    <source>
        <dbReference type="SAM" id="Phobius"/>
    </source>
</evidence>
<dbReference type="AlphaFoldDB" id="A0A4R5Q603"/>
<evidence type="ECO:0000256" key="1">
    <source>
        <dbReference type="SAM" id="MobiDB-lite"/>
    </source>
</evidence>
<protein>
    <submittedName>
        <fullName evidence="3">Uncharacterized protein</fullName>
    </submittedName>
</protein>
<dbReference type="Proteomes" id="UP000295096">
    <property type="component" value="Unassembled WGS sequence"/>
</dbReference>
<feature type="transmembrane region" description="Helical" evidence="2">
    <location>
        <begin position="218"/>
        <end position="240"/>
    </location>
</feature>
<keyword evidence="2" id="KW-0812">Transmembrane</keyword>
<keyword evidence="2" id="KW-1133">Transmembrane helix</keyword>
<comment type="caution">
    <text evidence="3">The sequence shown here is derived from an EMBL/GenBank/DDBJ whole genome shotgun (WGS) entry which is preliminary data.</text>
</comment>
<sequence>MNAGFSNRAALPQLSPRWMTADAAAAQSDRNQGLQAAREGSEGAAGLARFRRRLTDEGAGDLDRLHAECSRLLDHQDQERQAREHELNVTLVERSLANQRRHDEATAALKRENGPDSGPYRDLAARTDAAQTALRTIRGAVQFRPLRTHFGRLYPAMMAALALAEVPVNRAAFELTFREEPIVSLLLAAAVGGLLMAFAHVVGMLLRRWPERPRLAQVAARGGALAAMLGVVLGGIYALALMRQVFMRLAASENEGFAQRLQDALAGTPHEAVTAITSLPLGISDYAFIAVNLLVFTFGVVASYLRHDPHPDYEKAVRDAGRAERAFARVEKRHAAAMREETARYETARRAIEGEMAEVRARLVALGNQERTLREHADTLRQAVARTIRRRCDVFAEGFQAGPAGGGPPAVPTVEAIAAELPGFGAVAHAA</sequence>
<reference evidence="3 4" key="1">
    <citation type="journal article" date="2016" name="J. Microbiol.">
        <title>Dankookia rubra gen. nov., sp. nov., an alphaproteobacterium isolated from sediment of a shallow stream.</title>
        <authorList>
            <person name="Kim W.H."/>
            <person name="Kim D.H."/>
            <person name="Kang K."/>
            <person name="Ahn T.Y."/>
        </authorList>
    </citation>
    <scope>NUCLEOTIDE SEQUENCE [LARGE SCALE GENOMIC DNA]</scope>
    <source>
        <strain evidence="3 4">JCM30602</strain>
    </source>
</reference>
<feature type="region of interest" description="Disordered" evidence="1">
    <location>
        <begin position="25"/>
        <end position="45"/>
    </location>
</feature>
<proteinExistence type="predicted"/>
<gene>
    <name evidence="3" type="ORF">E2C06_35015</name>
</gene>
<dbReference type="EMBL" id="SMSJ01000172">
    <property type="protein sequence ID" value="TDH57983.1"/>
    <property type="molecule type" value="Genomic_DNA"/>
</dbReference>
<organism evidence="3 4">
    <name type="scientific">Dankookia rubra</name>
    <dbReference type="NCBI Taxonomy" id="1442381"/>
    <lineage>
        <taxon>Bacteria</taxon>
        <taxon>Pseudomonadati</taxon>
        <taxon>Pseudomonadota</taxon>
        <taxon>Alphaproteobacteria</taxon>
        <taxon>Acetobacterales</taxon>
        <taxon>Roseomonadaceae</taxon>
        <taxon>Dankookia</taxon>
    </lineage>
</organism>
<dbReference type="RefSeq" id="WP_133293166.1">
    <property type="nucleotide sequence ID" value="NZ_SMSJ01000172.1"/>
</dbReference>
<accession>A0A4R5Q603</accession>